<dbReference type="InterPro" id="IPR016454">
    <property type="entry name" value="Cysteine_dSase"/>
</dbReference>
<comment type="caution">
    <text evidence="14">The sequence shown here is derived from an EMBL/GenBank/DDBJ whole genome shotgun (WGS) entry which is preliminary data.</text>
</comment>
<dbReference type="Proteomes" id="UP001223743">
    <property type="component" value="Unassembled WGS sequence"/>
</dbReference>
<dbReference type="PANTHER" id="PTHR11601:SF34">
    <property type="entry name" value="CYSTEINE DESULFURASE"/>
    <property type="match status" value="1"/>
</dbReference>
<dbReference type="EMBL" id="JAUSWJ010000001">
    <property type="protein sequence ID" value="MDQ0515056.1"/>
    <property type="molecule type" value="Genomic_DNA"/>
</dbReference>
<proteinExistence type="inferred from homology"/>
<evidence type="ECO:0000256" key="7">
    <source>
        <dbReference type="ARBA" id="ARBA00022723"/>
    </source>
</evidence>
<dbReference type="Gene3D" id="3.90.1150.10">
    <property type="entry name" value="Aspartate Aminotransferase, domain 1"/>
    <property type="match status" value="1"/>
</dbReference>
<evidence type="ECO:0000256" key="12">
    <source>
        <dbReference type="RuleBase" id="RU004504"/>
    </source>
</evidence>
<dbReference type="EC" id="2.8.1.7" evidence="4"/>
<comment type="function">
    <text evidence="2">Catalyzes the removal of elemental sulfur atoms from cysteine to produce alanine. Seems to participate in the biosynthesis of the nitrogenase metalloclusters by providing the inorganic sulfur required for the Fe-S core formation.</text>
</comment>
<dbReference type="InterPro" id="IPR015424">
    <property type="entry name" value="PyrdxlP-dep_Trfase"/>
</dbReference>
<organism evidence="14 15">
    <name type="scientific">Kaistia geumhonensis</name>
    <dbReference type="NCBI Taxonomy" id="410839"/>
    <lineage>
        <taxon>Bacteria</taxon>
        <taxon>Pseudomonadati</taxon>
        <taxon>Pseudomonadota</taxon>
        <taxon>Alphaproteobacteria</taxon>
        <taxon>Hyphomicrobiales</taxon>
        <taxon>Kaistiaceae</taxon>
        <taxon>Kaistia</taxon>
    </lineage>
</organism>
<feature type="domain" description="Aminotransferase class V" evidence="13">
    <location>
        <begin position="6"/>
        <end position="366"/>
    </location>
</feature>
<dbReference type="Gene3D" id="1.10.260.50">
    <property type="match status" value="1"/>
</dbReference>
<keyword evidence="15" id="KW-1185">Reference proteome</keyword>
<dbReference type="InterPro" id="IPR000192">
    <property type="entry name" value="Aminotrans_V_dom"/>
</dbReference>
<evidence type="ECO:0000259" key="13">
    <source>
        <dbReference type="Pfam" id="PF00266"/>
    </source>
</evidence>
<dbReference type="PROSITE" id="PS00595">
    <property type="entry name" value="AA_TRANSFER_CLASS_5"/>
    <property type="match status" value="1"/>
</dbReference>
<comment type="cofactor">
    <cofactor evidence="1 12">
        <name>pyridoxal 5'-phosphate</name>
        <dbReference type="ChEBI" id="CHEBI:597326"/>
    </cofactor>
</comment>
<dbReference type="RefSeq" id="WP_266281467.1">
    <property type="nucleotide sequence ID" value="NZ_JAPKNF010000001.1"/>
</dbReference>
<protein>
    <recommendedName>
        <fullName evidence="5">Cysteine desulfurase</fullName>
        <ecNumber evidence="4">2.8.1.7</ecNumber>
    </recommendedName>
</protein>
<dbReference type="InterPro" id="IPR020578">
    <property type="entry name" value="Aminotrans_V_PyrdxlP_BS"/>
</dbReference>
<keyword evidence="8" id="KW-0663">Pyridoxal phosphate</keyword>
<evidence type="ECO:0000256" key="4">
    <source>
        <dbReference type="ARBA" id="ARBA00012239"/>
    </source>
</evidence>
<dbReference type="InterPro" id="IPR015421">
    <property type="entry name" value="PyrdxlP-dep_Trfase_major"/>
</dbReference>
<name>A0ABU0M284_9HYPH</name>
<dbReference type="PANTHER" id="PTHR11601">
    <property type="entry name" value="CYSTEINE DESULFURYLASE FAMILY MEMBER"/>
    <property type="match status" value="1"/>
</dbReference>
<keyword evidence="6 14" id="KW-0808">Transferase</keyword>
<dbReference type="Pfam" id="PF00266">
    <property type="entry name" value="Aminotran_5"/>
    <property type="match status" value="1"/>
</dbReference>
<dbReference type="Gene3D" id="3.40.640.10">
    <property type="entry name" value="Type I PLP-dependent aspartate aminotransferase-like (Major domain)"/>
    <property type="match status" value="1"/>
</dbReference>
<comment type="similarity">
    <text evidence="3">Belongs to the class-V pyridoxal-phosphate-dependent aminotransferase family. NifS/IscS subfamily.</text>
</comment>
<evidence type="ECO:0000313" key="15">
    <source>
        <dbReference type="Proteomes" id="UP001223743"/>
    </source>
</evidence>
<keyword evidence="10" id="KW-0411">Iron-sulfur</keyword>
<evidence type="ECO:0000256" key="11">
    <source>
        <dbReference type="ARBA" id="ARBA00050776"/>
    </source>
</evidence>
<gene>
    <name evidence="14" type="ORF">QO015_000669</name>
</gene>
<dbReference type="InterPro" id="IPR015422">
    <property type="entry name" value="PyrdxlP-dep_Trfase_small"/>
</dbReference>
<evidence type="ECO:0000256" key="3">
    <source>
        <dbReference type="ARBA" id="ARBA00006490"/>
    </source>
</evidence>
<evidence type="ECO:0000313" key="14">
    <source>
        <dbReference type="EMBL" id="MDQ0515056.1"/>
    </source>
</evidence>
<evidence type="ECO:0000256" key="5">
    <source>
        <dbReference type="ARBA" id="ARBA00013558"/>
    </source>
</evidence>
<evidence type="ECO:0000256" key="10">
    <source>
        <dbReference type="ARBA" id="ARBA00023014"/>
    </source>
</evidence>
<dbReference type="PIRSF" id="PIRSF005572">
    <property type="entry name" value="NifS"/>
    <property type="match status" value="1"/>
</dbReference>
<dbReference type="GO" id="GO:0031071">
    <property type="term" value="F:cysteine desulfurase activity"/>
    <property type="evidence" value="ECO:0007669"/>
    <property type="project" value="UniProtKB-EC"/>
</dbReference>
<accession>A0ABU0M284</accession>
<evidence type="ECO:0000256" key="9">
    <source>
        <dbReference type="ARBA" id="ARBA00023004"/>
    </source>
</evidence>
<sequence>MTRARIYLDHNAGAPLRPEARAAMIDALGSVGNASSVHAEGRAARGRIETARRQVAALVGGSADRVVMTSGGTEANATVLSPLQRVGGGMLELDALFIGATEHPSVMAGGRFPPEAVRTIAVDREGVVRLDDLETKLAALAGEGRRALVSVMLANNETGVIQPVAAVAGIARRFGALVHSDATQAAGRIPVDIAALGVDFLTLSAHKLGGPQGVGAIVLGGDLVSPVPLLTGGGQEKNARAGTQNVAGIVGFGAAAEAAAADLGRAEEWRRWRDGLSVLPGAVLVGAGAERLPQTAALALEGARAETLVIAFDLEGIALSAGSACSSGKVQVSHVMKAMGLGDALAASVIRVSFGWETGRDDIDRFDEAWARIVQRLVPGATRAA</sequence>
<keyword evidence="9" id="KW-0408">Iron</keyword>
<evidence type="ECO:0000256" key="2">
    <source>
        <dbReference type="ARBA" id="ARBA00003120"/>
    </source>
</evidence>
<keyword evidence="7" id="KW-0479">Metal-binding</keyword>
<comment type="catalytic activity">
    <reaction evidence="11">
        <text>(sulfur carrier)-H + L-cysteine = (sulfur carrier)-SH + L-alanine</text>
        <dbReference type="Rhea" id="RHEA:43892"/>
        <dbReference type="Rhea" id="RHEA-COMP:14737"/>
        <dbReference type="Rhea" id="RHEA-COMP:14739"/>
        <dbReference type="ChEBI" id="CHEBI:29917"/>
        <dbReference type="ChEBI" id="CHEBI:35235"/>
        <dbReference type="ChEBI" id="CHEBI:57972"/>
        <dbReference type="ChEBI" id="CHEBI:64428"/>
        <dbReference type="EC" id="2.8.1.7"/>
    </reaction>
</comment>
<evidence type="ECO:0000256" key="8">
    <source>
        <dbReference type="ARBA" id="ARBA00022898"/>
    </source>
</evidence>
<evidence type="ECO:0000256" key="6">
    <source>
        <dbReference type="ARBA" id="ARBA00022679"/>
    </source>
</evidence>
<dbReference type="SUPFAM" id="SSF53383">
    <property type="entry name" value="PLP-dependent transferases"/>
    <property type="match status" value="1"/>
</dbReference>
<reference evidence="14 15" key="1">
    <citation type="submission" date="2023-07" db="EMBL/GenBank/DDBJ databases">
        <title>Genomic Encyclopedia of Type Strains, Phase IV (KMG-IV): sequencing the most valuable type-strain genomes for metagenomic binning, comparative biology and taxonomic classification.</title>
        <authorList>
            <person name="Goeker M."/>
        </authorList>
    </citation>
    <scope>NUCLEOTIDE SEQUENCE [LARGE SCALE GENOMIC DNA]</scope>
    <source>
        <strain evidence="14 15">B1-1</strain>
    </source>
</reference>
<evidence type="ECO:0000256" key="1">
    <source>
        <dbReference type="ARBA" id="ARBA00001933"/>
    </source>
</evidence>